<dbReference type="RefSeq" id="WP_012512718.1">
    <property type="nucleotide sequence ID" value="NZ_OQ534113.1"/>
</dbReference>
<reference evidence="1" key="1">
    <citation type="submission" date="2018-01" db="EMBL/GenBank/DDBJ databases">
        <title>Sequence of plasmid p92944-mph from Escherichia coli clinical isolate 92944 harboring MCR-1 and NDM-9.</title>
        <authorList>
            <person name="Jiang Z."/>
            <person name="Zhao Y."/>
            <person name="Li M."/>
            <person name="Tong Y."/>
            <person name="Long J."/>
        </authorList>
    </citation>
    <scope>NUCLEOTIDE SEQUENCE</scope>
    <source>
        <strain evidence="1">92944</strain>
        <plasmid evidence="1">p92944-mph</plasmid>
    </source>
</reference>
<sequence length="40" mass="4621">MNKPLHLSITLLGVLYCRHIPRINHDSSPTENSFCKSIRE</sequence>
<dbReference type="EMBL" id="MG838205">
    <property type="protein sequence ID" value="AWF76027.1"/>
    <property type="molecule type" value="Genomic_DNA"/>
</dbReference>
<protein>
    <submittedName>
        <fullName evidence="1">Uncharacterized protein</fullName>
    </submittedName>
</protein>
<evidence type="ECO:0000313" key="1">
    <source>
        <dbReference type="EMBL" id="AWF76027.1"/>
    </source>
</evidence>
<organism evidence="1">
    <name type="scientific">Escherichia coli</name>
    <dbReference type="NCBI Taxonomy" id="562"/>
    <lineage>
        <taxon>Bacteria</taxon>
        <taxon>Pseudomonadati</taxon>
        <taxon>Pseudomonadota</taxon>
        <taxon>Gammaproteobacteria</taxon>
        <taxon>Enterobacterales</taxon>
        <taxon>Enterobacteriaceae</taxon>
        <taxon>Escherichia</taxon>
    </lineage>
</organism>
<name>A0A2S1JCB5_ECOLX</name>
<proteinExistence type="predicted"/>
<keyword evidence="1" id="KW-0614">Plasmid</keyword>
<accession>A0A2S1JCB5</accession>
<dbReference type="AlphaFoldDB" id="A0A2S1JCB5"/>
<geneLocation type="plasmid" evidence="1">
    <name>p92944-mph</name>
</geneLocation>